<reference evidence="1 2" key="1">
    <citation type="submission" date="2018-09" db="EMBL/GenBank/DDBJ databases">
        <title>Mesorhizobium carmichaelinearum sp. nov. isolated from Carmichaelinea spp. root nodules in New Zealand.</title>
        <authorList>
            <person name="De Meyer S.E."/>
        </authorList>
    </citation>
    <scope>NUCLEOTIDE SEQUENCE [LARGE SCALE GENOMIC DNA]</scope>
    <source>
        <strain evidence="1 2">LMG 28313</strain>
    </source>
</reference>
<protein>
    <submittedName>
        <fullName evidence="1">Uncharacterized protein</fullName>
    </submittedName>
</protein>
<name>A0A6M7TS71_9HYPH</name>
<accession>A0A6M7TS71</accession>
<organism evidence="1 2">
    <name type="scientific">Mesorhizobium jarvisii</name>
    <dbReference type="NCBI Taxonomy" id="1777867"/>
    <lineage>
        <taxon>Bacteria</taxon>
        <taxon>Pseudomonadati</taxon>
        <taxon>Pseudomonadota</taxon>
        <taxon>Alphaproteobacteria</taxon>
        <taxon>Hyphomicrobiales</taxon>
        <taxon>Phyllobacteriaceae</taxon>
        <taxon>Mesorhizobium</taxon>
    </lineage>
</organism>
<proteinExistence type="predicted"/>
<comment type="caution">
    <text evidence="1">The sequence shown here is derived from an EMBL/GenBank/DDBJ whole genome shotgun (WGS) entry which is preliminary data.</text>
</comment>
<gene>
    <name evidence="1" type="ORF">D3242_29450</name>
</gene>
<sequence>MKTAILSASALCLLVPSVASADAIVVQTIDITDTHWNNDRVVIYREGHRLHHRRHGDIAFFDHGRRHHRSDTVVIRSPMDRSHHRHRHVVIQQDENGGY</sequence>
<dbReference type="AlphaFoldDB" id="A0A6M7TS71"/>
<keyword evidence="2" id="KW-1185">Reference proteome</keyword>
<evidence type="ECO:0000313" key="1">
    <source>
        <dbReference type="EMBL" id="RJT29391.1"/>
    </source>
</evidence>
<dbReference type="Proteomes" id="UP000275530">
    <property type="component" value="Unassembled WGS sequence"/>
</dbReference>
<dbReference type="EMBL" id="QZXA01000015">
    <property type="protein sequence ID" value="RJT29391.1"/>
    <property type="molecule type" value="Genomic_DNA"/>
</dbReference>
<evidence type="ECO:0000313" key="2">
    <source>
        <dbReference type="Proteomes" id="UP000275530"/>
    </source>
</evidence>